<dbReference type="InterPro" id="IPR033922">
    <property type="entry name" value="NAD_bind_Glu_DH"/>
</dbReference>
<dbReference type="InterPro" id="IPR006096">
    <property type="entry name" value="Glu/Leu/Phe/Val/Trp_DH_C"/>
</dbReference>
<dbReference type="PRINTS" id="PR00082">
    <property type="entry name" value="GLFDHDRGNASE"/>
</dbReference>
<dbReference type="RefSeq" id="WP_167167612.1">
    <property type="nucleotide sequence ID" value="NZ_BAAAOO010000007.1"/>
</dbReference>
<dbReference type="Proteomes" id="UP000749311">
    <property type="component" value="Unassembled WGS sequence"/>
</dbReference>
<dbReference type="Pfam" id="PF02812">
    <property type="entry name" value="ELFV_dehydrog_N"/>
    <property type="match status" value="1"/>
</dbReference>
<dbReference type="InterPro" id="IPR006097">
    <property type="entry name" value="Glu/Leu/Phe/Val/Trp_DH_dimer"/>
</dbReference>
<protein>
    <recommendedName>
        <fullName evidence="3">Glutamate dehydrogenase</fullName>
    </recommendedName>
</protein>
<dbReference type="EMBL" id="JAAMOZ010000001">
    <property type="protein sequence ID" value="NIH57611.1"/>
    <property type="molecule type" value="Genomic_DNA"/>
</dbReference>
<name>A0ABX0SLJ8_9ACTN</name>
<feature type="compositionally biased region" description="Polar residues" evidence="5">
    <location>
        <begin position="1"/>
        <end position="10"/>
    </location>
</feature>
<dbReference type="Gene3D" id="3.40.50.720">
    <property type="entry name" value="NAD(P)-binding Rossmann-like Domain"/>
    <property type="match status" value="1"/>
</dbReference>
<dbReference type="SMART" id="SM00839">
    <property type="entry name" value="ELFV_dehydrog"/>
    <property type="match status" value="1"/>
</dbReference>
<reference evidence="7 8" key="1">
    <citation type="submission" date="2020-02" db="EMBL/GenBank/DDBJ databases">
        <title>Sequencing the genomes of 1000 actinobacteria strains.</title>
        <authorList>
            <person name="Klenk H.-P."/>
        </authorList>
    </citation>
    <scope>NUCLEOTIDE SEQUENCE [LARGE SCALE GENOMIC DNA]</scope>
    <source>
        <strain evidence="7 8">DSM 19609</strain>
    </source>
</reference>
<dbReference type="InterPro" id="IPR033524">
    <property type="entry name" value="Glu/Leu/Phe/Val_DH_AS"/>
</dbReference>
<dbReference type="SUPFAM" id="SSF51735">
    <property type="entry name" value="NAD(P)-binding Rossmann-fold domains"/>
    <property type="match status" value="1"/>
</dbReference>
<evidence type="ECO:0000313" key="8">
    <source>
        <dbReference type="Proteomes" id="UP000749311"/>
    </source>
</evidence>
<dbReference type="InterPro" id="IPR014362">
    <property type="entry name" value="Glu_DH"/>
</dbReference>
<feature type="region of interest" description="Disordered" evidence="5">
    <location>
        <begin position="1"/>
        <end position="30"/>
    </location>
</feature>
<evidence type="ECO:0000313" key="7">
    <source>
        <dbReference type="EMBL" id="NIH57611.1"/>
    </source>
</evidence>
<dbReference type="PROSITE" id="PS00074">
    <property type="entry name" value="GLFV_DEHYDROGENASE"/>
    <property type="match status" value="1"/>
</dbReference>
<comment type="caution">
    <text evidence="7">The sequence shown here is derived from an EMBL/GenBank/DDBJ whole genome shotgun (WGS) entry which is preliminary data.</text>
</comment>
<sequence>MSVGVTQVPTSARPGGPIGAPHDLGPGTGPLGAAIRQLRDAARSLELPCALFETLARPQQEVTVHFPVMMDDGSVVTLEGHRVQHNLARGPGKGGIRYAPGVDLDEVRALAMWMTWKCALMDIPFGGAKGGVAFDPAERTDHEVERITRAFTHAISHFIGPDTDIPAPDVGTDERTMAWMMDAYARSTGQFAPAVVTGKPLAMGGSHGRASSTSDGLGFITMALLQDLGIEAGKASASIQGFGKVGGGLAAFYEKAGIAVHAVSDRYGAIRNDRGIDIQHLRRHVAQTGSVVGFPGAERTDPADVLAADVTIVVPAAIEGVVTGANATSIRATVLLEGANGPTTPEADEILADRGTLVVPDILANSGGVVVSYFEWVQARQQHRWTEHRVRQDLRERMLRAWEMVRRDAAGRGRTLRESATAIAVGRVADTQRMRGMM</sequence>
<dbReference type="Pfam" id="PF00208">
    <property type="entry name" value="ELFV_dehydrog"/>
    <property type="match status" value="1"/>
</dbReference>
<dbReference type="PIRSF" id="PIRSF000185">
    <property type="entry name" value="Glu_DH"/>
    <property type="match status" value="1"/>
</dbReference>
<dbReference type="Gene3D" id="3.40.50.10860">
    <property type="entry name" value="Leucine Dehydrogenase, chain A, domain 1"/>
    <property type="match status" value="1"/>
</dbReference>
<accession>A0ABX0SLJ8</accession>
<dbReference type="CDD" id="cd01076">
    <property type="entry name" value="NAD_bind_1_Glu_DH"/>
    <property type="match status" value="1"/>
</dbReference>
<dbReference type="InterPro" id="IPR046346">
    <property type="entry name" value="Aminoacid_DH-like_N_sf"/>
</dbReference>
<comment type="similarity">
    <text evidence="1 3 4">Belongs to the Glu/Leu/Phe/Val dehydrogenases family.</text>
</comment>
<evidence type="ECO:0000256" key="3">
    <source>
        <dbReference type="PIRNR" id="PIRNR000185"/>
    </source>
</evidence>
<evidence type="ECO:0000259" key="6">
    <source>
        <dbReference type="SMART" id="SM00839"/>
    </source>
</evidence>
<feature type="domain" description="Glutamate/phenylalanine/leucine/valine/L-tryptophan dehydrogenase C-terminal" evidence="6">
    <location>
        <begin position="206"/>
        <end position="436"/>
    </location>
</feature>
<keyword evidence="2 3" id="KW-0560">Oxidoreductase</keyword>
<dbReference type="PANTHER" id="PTHR11606:SF13">
    <property type="entry name" value="GLUTAMATE DEHYDROGENASE 1, MITOCHONDRIAL"/>
    <property type="match status" value="1"/>
</dbReference>
<dbReference type="GO" id="GO:0004353">
    <property type="term" value="F:glutamate dehydrogenase [NAD(P)+] activity"/>
    <property type="evidence" value="ECO:0007669"/>
    <property type="project" value="UniProtKB-EC"/>
</dbReference>
<gene>
    <name evidence="7" type="ORF">FB473_002256</name>
</gene>
<evidence type="ECO:0000256" key="4">
    <source>
        <dbReference type="RuleBase" id="RU004417"/>
    </source>
</evidence>
<keyword evidence="8" id="KW-1185">Reference proteome</keyword>
<dbReference type="InterPro" id="IPR006095">
    <property type="entry name" value="Glu/Leu/Phe/Val/Trp_DH"/>
</dbReference>
<dbReference type="InterPro" id="IPR036291">
    <property type="entry name" value="NAD(P)-bd_dom_sf"/>
</dbReference>
<dbReference type="PANTHER" id="PTHR11606">
    <property type="entry name" value="GLUTAMATE DEHYDROGENASE"/>
    <property type="match status" value="1"/>
</dbReference>
<evidence type="ECO:0000256" key="5">
    <source>
        <dbReference type="SAM" id="MobiDB-lite"/>
    </source>
</evidence>
<dbReference type="SUPFAM" id="SSF53223">
    <property type="entry name" value="Aminoacid dehydrogenase-like, N-terminal domain"/>
    <property type="match status" value="1"/>
</dbReference>
<proteinExistence type="inferred from homology"/>
<organism evidence="7 8">
    <name type="scientific">Brooklawnia cerclae</name>
    <dbReference type="NCBI Taxonomy" id="349934"/>
    <lineage>
        <taxon>Bacteria</taxon>
        <taxon>Bacillati</taxon>
        <taxon>Actinomycetota</taxon>
        <taxon>Actinomycetes</taxon>
        <taxon>Propionibacteriales</taxon>
        <taxon>Propionibacteriaceae</taxon>
        <taxon>Brooklawnia</taxon>
    </lineage>
</organism>
<evidence type="ECO:0000256" key="2">
    <source>
        <dbReference type="ARBA" id="ARBA00023002"/>
    </source>
</evidence>
<evidence type="ECO:0000256" key="1">
    <source>
        <dbReference type="ARBA" id="ARBA00006382"/>
    </source>
</evidence>